<dbReference type="Gene3D" id="3.30.479.30">
    <property type="entry name" value="Band 7 domain"/>
    <property type="match status" value="1"/>
</dbReference>
<dbReference type="PRINTS" id="PR00679">
    <property type="entry name" value="PROHIBITIN"/>
</dbReference>
<gene>
    <name evidence="2" type="ORF">MYAER_2157</name>
</gene>
<dbReference type="HOGENOM" id="CLU_047969_1_2_3"/>
<dbReference type="Proteomes" id="UP000034103">
    <property type="component" value="Chromosome"/>
</dbReference>
<dbReference type="PANTHER" id="PTHR23222">
    <property type="entry name" value="PROHIBITIN"/>
    <property type="match status" value="1"/>
</dbReference>
<evidence type="ECO:0000259" key="1">
    <source>
        <dbReference type="SMART" id="SM00244"/>
    </source>
</evidence>
<dbReference type="GO" id="GO:0016020">
    <property type="term" value="C:membrane"/>
    <property type="evidence" value="ECO:0007669"/>
    <property type="project" value="InterPro"/>
</dbReference>
<dbReference type="CDD" id="cd03401">
    <property type="entry name" value="SPFH_prohibitin"/>
    <property type="match status" value="1"/>
</dbReference>
<name>A0A0F6RL99_MICAE</name>
<organism evidence="2 3">
    <name type="scientific">Microcystis aeruginosa NIES-2549</name>
    <dbReference type="NCBI Taxonomy" id="1641812"/>
    <lineage>
        <taxon>Bacteria</taxon>
        <taxon>Bacillati</taxon>
        <taxon>Cyanobacteriota</taxon>
        <taxon>Cyanophyceae</taxon>
        <taxon>Oscillatoriophycideae</taxon>
        <taxon>Chroococcales</taxon>
        <taxon>Microcystaceae</taxon>
        <taxon>Microcystis</taxon>
    </lineage>
</organism>
<sequence length="268" mass="30244">MLKIRLLARPSNLFFLLLILAIIFNPFVIVNAGERGVLMVFGQVQEKILNEGIHGIIPVVNTVKKLSVRIQKQQIAAEASSKDLQEVFTDVALNWHILASEVNTIFQQIGDETAVIERVIDPAVEEILKAVMAKYTAEELITKREEVKGEVDIRLSERLKNYHIGVDDISLVHVNFSDRFTDAVEAKQIAEQEAKKAGFMVLKALKESEVKINLAQGEAEAHRILQDSLSPEVLQNKAIEKWDGKLPLFMDDNLLKSLELVKDKRKTR</sequence>
<reference evidence="2 3" key="1">
    <citation type="journal article" date="2015" name="Genome Announc.">
        <title>Complete Genome Sequence of Microcystis aeruginosa NIES-2549, a Bloom-Forming Cyanobacterium from Lake Kasumigaura, Japan.</title>
        <authorList>
            <person name="Yamaguchi H."/>
            <person name="Suzuki S."/>
            <person name="Tanabe Y."/>
            <person name="Osana Y."/>
            <person name="Shimura Y."/>
            <person name="Ishida K."/>
            <person name="Kawachi M."/>
        </authorList>
    </citation>
    <scope>NUCLEOTIDE SEQUENCE [LARGE SCALE GENOMIC DNA]</scope>
    <source>
        <strain evidence="2 3">NIES-2549</strain>
    </source>
</reference>
<dbReference type="AlphaFoldDB" id="A0A0F6RL99"/>
<proteinExistence type="predicted"/>
<dbReference type="InterPro" id="IPR036013">
    <property type="entry name" value="Band_7/SPFH_dom_sf"/>
</dbReference>
<dbReference type="PATRIC" id="fig|1641812.3.peg.2229"/>
<feature type="domain" description="Band 7" evidence="1">
    <location>
        <begin position="25"/>
        <end position="188"/>
    </location>
</feature>
<dbReference type="EMBL" id="CP011304">
    <property type="protein sequence ID" value="AKE64505.1"/>
    <property type="molecule type" value="Genomic_DNA"/>
</dbReference>
<protein>
    <submittedName>
        <fullName evidence="2">Band 7 protein</fullName>
    </submittedName>
</protein>
<accession>A0A0F6RL99</accession>
<evidence type="ECO:0000313" key="3">
    <source>
        <dbReference type="Proteomes" id="UP000034103"/>
    </source>
</evidence>
<dbReference type="SUPFAM" id="SSF117892">
    <property type="entry name" value="Band 7/SPFH domain"/>
    <property type="match status" value="1"/>
</dbReference>
<evidence type="ECO:0000313" key="2">
    <source>
        <dbReference type="EMBL" id="AKE64505.1"/>
    </source>
</evidence>
<dbReference type="RefSeq" id="WP_046662057.1">
    <property type="nucleotide sequence ID" value="NZ_CP011304.1"/>
</dbReference>
<dbReference type="SMART" id="SM00244">
    <property type="entry name" value="PHB"/>
    <property type="match status" value="1"/>
</dbReference>
<dbReference type="InterPro" id="IPR000163">
    <property type="entry name" value="Prohibitin"/>
</dbReference>
<dbReference type="PANTHER" id="PTHR23222:SF0">
    <property type="entry name" value="PROHIBITIN 1"/>
    <property type="match status" value="1"/>
</dbReference>
<dbReference type="InterPro" id="IPR001107">
    <property type="entry name" value="Band_7"/>
</dbReference>
<dbReference type="Pfam" id="PF01145">
    <property type="entry name" value="Band_7"/>
    <property type="match status" value="1"/>
</dbReference>